<dbReference type="RefSeq" id="WP_109271650.1">
    <property type="nucleotide sequence ID" value="NZ_QFFF01000001.1"/>
</dbReference>
<evidence type="ECO:0000313" key="2">
    <source>
        <dbReference type="EMBL" id="PWG03512.1"/>
    </source>
</evidence>
<gene>
    <name evidence="2" type="ORF">DF286_11995</name>
</gene>
<dbReference type="Proteomes" id="UP000245916">
    <property type="component" value="Unassembled WGS sequence"/>
</dbReference>
<feature type="region of interest" description="Disordered" evidence="1">
    <location>
        <begin position="157"/>
        <end position="184"/>
    </location>
</feature>
<evidence type="ECO:0000256" key="1">
    <source>
        <dbReference type="SAM" id="MobiDB-lite"/>
    </source>
</evidence>
<accession>A0A2U2J5D4</accession>
<keyword evidence="3" id="KW-1185">Reference proteome</keyword>
<dbReference type="OrthoDB" id="9788621at2"/>
<protein>
    <submittedName>
        <fullName evidence="2">Uncharacterized protein</fullName>
    </submittedName>
</protein>
<proteinExistence type="predicted"/>
<organism evidence="2 3">
    <name type="scientific">Allosphingosinicella humi</name>
    <dbReference type="NCBI Taxonomy" id="2068657"/>
    <lineage>
        <taxon>Bacteria</taxon>
        <taxon>Pseudomonadati</taxon>
        <taxon>Pseudomonadota</taxon>
        <taxon>Alphaproteobacteria</taxon>
        <taxon>Sphingomonadales</taxon>
        <taxon>Sphingomonadaceae</taxon>
        <taxon>Allosphingosinicella</taxon>
    </lineage>
</organism>
<feature type="region of interest" description="Disordered" evidence="1">
    <location>
        <begin position="100"/>
        <end position="135"/>
    </location>
</feature>
<dbReference type="EMBL" id="QFFF01000001">
    <property type="protein sequence ID" value="PWG03512.1"/>
    <property type="molecule type" value="Genomic_DNA"/>
</dbReference>
<sequence>MINTSSISHALILDDGEINQLQVDDSIRLRRRTATRLRMRIALFSQSTCAIIGAATLSDASAEDDDGGSDWQFDQVEWFASPVAVSSGKSGPVWIRLSQQQRDALRSKEPSAQFEPSPADVSLPRPTDEDQSPAARNVVTAAEAASGIAEVIISELPHGEAPASVEPTEPLEESKNTEESSLDPINAARERATAFVPTSQVTADEARQILIRLRDEEMKPSFPLVSPTMGILRRAMMQSLLEEGVSSREEYARLVPADLRAATDKTHVAAYLDVILAILARLEEPPFSSASVRRGSHGERVGEAGTGWTDAELWAAVESYAEMLTCEARGIPYNKAARIRQLREGVLRNRTAASVTLRWQNISHLLYKAGRPFISGLKPASNVGENIERRLSPMLRQRQILPPDNA</sequence>
<evidence type="ECO:0000313" key="3">
    <source>
        <dbReference type="Proteomes" id="UP000245916"/>
    </source>
</evidence>
<dbReference type="AlphaFoldDB" id="A0A2U2J5D4"/>
<reference evidence="2 3" key="1">
    <citation type="submission" date="2018-05" db="EMBL/GenBank/DDBJ databases">
        <title>Genome of Sphingosinicella humi QZX222.</title>
        <authorList>
            <person name="Qiao Z."/>
            <person name="Wang G."/>
        </authorList>
    </citation>
    <scope>NUCLEOTIDE SEQUENCE [LARGE SCALE GENOMIC DNA]</scope>
    <source>
        <strain evidence="2 3">QZX222</strain>
    </source>
</reference>
<name>A0A2U2J5D4_9SPHN</name>
<comment type="caution">
    <text evidence="2">The sequence shown here is derived from an EMBL/GenBank/DDBJ whole genome shotgun (WGS) entry which is preliminary data.</text>
</comment>